<evidence type="ECO:0000313" key="11">
    <source>
        <dbReference type="Proteomes" id="UP000273119"/>
    </source>
</evidence>
<dbReference type="InterPro" id="IPR039418">
    <property type="entry name" value="LexA-like"/>
</dbReference>
<dbReference type="AlphaFoldDB" id="A0A496PHR1"/>
<dbReference type="PANTHER" id="PTHR33516:SF2">
    <property type="entry name" value="LEXA REPRESSOR-RELATED"/>
    <property type="match status" value="1"/>
</dbReference>
<dbReference type="GO" id="GO:0003677">
    <property type="term" value="F:DNA binding"/>
    <property type="evidence" value="ECO:0007669"/>
    <property type="project" value="InterPro"/>
</dbReference>
<feature type="domain" description="Peptidase S24/S26A/S26B/S26C" evidence="9">
    <location>
        <begin position="26"/>
        <end position="129"/>
    </location>
</feature>
<evidence type="ECO:0000256" key="1">
    <source>
        <dbReference type="ARBA" id="ARBA00007484"/>
    </source>
</evidence>
<comment type="similarity">
    <text evidence="1 7">Belongs to the peptidase S24 family.</text>
</comment>
<evidence type="ECO:0000256" key="8">
    <source>
        <dbReference type="SAM" id="MobiDB-lite"/>
    </source>
</evidence>
<dbReference type="InterPro" id="IPR015927">
    <property type="entry name" value="Peptidase_S24_S26A/B/C"/>
</dbReference>
<dbReference type="NCBIfam" id="NF007621">
    <property type="entry name" value="PRK10276.1"/>
    <property type="match status" value="1"/>
</dbReference>
<dbReference type="GO" id="GO:0009432">
    <property type="term" value="P:SOS response"/>
    <property type="evidence" value="ECO:0007669"/>
    <property type="project" value="UniProtKB-KW"/>
</dbReference>
<dbReference type="CDD" id="cd06529">
    <property type="entry name" value="S24_LexA-like"/>
    <property type="match status" value="1"/>
</dbReference>
<keyword evidence="3 7" id="KW-0378">Hydrolase</keyword>
<feature type="region of interest" description="Disordered" evidence="8">
    <location>
        <begin position="1"/>
        <end position="33"/>
    </location>
</feature>
<keyword evidence="2" id="KW-0227">DNA damage</keyword>
<dbReference type="Proteomes" id="UP000273119">
    <property type="component" value="Unassembled WGS sequence"/>
</dbReference>
<evidence type="ECO:0000256" key="3">
    <source>
        <dbReference type="ARBA" id="ARBA00022801"/>
    </source>
</evidence>
<dbReference type="InterPro" id="IPR036286">
    <property type="entry name" value="LexA/Signal_pep-like_sf"/>
</dbReference>
<dbReference type="Gene3D" id="2.10.109.10">
    <property type="entry name" value="Umud Fragment, subunit A"/>
    <property type="match status" value="1"/>
</dbReference>
<dbReference type="InterPro" id="IPR050077">
    <property type="entry name" value="LexA_repressor"/>
</dbReference>
<dbReference type="GO" id="GO:0016787">
    <property type="term" value="F:hydrolase activity"/>
    <property type="evidence" value="ECO:0007669"/>
    <property type="project" value="UniProtKB-KW"/>
</dbReference>
<dbReference type="PRINTS" id="PR00726">
    <property type="entry name" value="LEXASERPTASE"/>
</dbReference>
<dbReference type="GO" id="GO:0006281">
    <property type="term" value="P:DNA repair"/>
    <property type="evidence" value="ECO:0007669"/>
    <property type="project" value="UniProtKB-KW"/>
</dbReference>
<dbReference type="Pfam" id="PF00717">
    <property type="entry name" value="Peptidase_S24"/>
    <property type="match status" value="1"/>
</dbReference>
<keyword evidence="4 7" id="KW-0068">Autocatalytic cleavage</keyword>
<dbReference type="EMBL" id="QQXL01000006">
    <property type="protein sequence ID" value="RKW70023.1"/>
    <property type="molecule type" value="Genomic_DNA"/>
</dbReference>
<evidence type="ECO:0000256" key="2">
    <source>
        <dbReference type="ARBA" id="ARBA00022763"/>
    </source>
</evidence>
<dbReference type="InterPro" id="IPR006197">
    <property type="entry name" value="Peptidase_S24_LexA"/>
</dbReference>
<evidence type="ECO:0000259" key="9">
    <source>
        <dbReference type="Pfam" id="PF00717"/>
    </source>
</evidence>
<gene>
    <name evidence="10" type="ORF">DWQ67_10530</name>
</gene>
<keyword evidence="5" id="KW-0234">DNA repair</keyword>
<evidence type="ECO:0000256" key="7">
    <source>
        <dbReference type="RuleBase" id="RU003991"/>
    </source>
</evidence>
<proteinExistence type="inferred from homology"/>
<keyword evidence="11" id="KW-1185">Reference proteome</keyword>
<dbReference type="GO" id="GO:0006355">
    <property type="term" value="P:regulation of DNA-templated transcription"/>
    <property type="evidence" value="ECO:0007669"/>
    <property type="project" value="InterPro"/>
</dbReference>
<comment type="caution">
    <text evidence="10">The sequence shown here is derived from an EMBL/GenBank/DDBJ whole genome shotgun (WGS) entry which is preliminary data.</text>
</comment>
<dbReference type="SUPFAM" id="SSF51306">
    <property type="entry name" value="LexA/Signal peptidase"/>
    <property type="match status" value="1"/>
</dbReference>
<dbReference type="PANTHER" id="PTHR33516">
    <property type="entry name" value="LEXA REPRESSOR"/>
    <property type="match status" value="1"/>
</dbReference>
<protein>
    <submittedName>
        <fullName evidence="10">DNA polymerase subunit UmuD</fullName>
    </submittedName>
</protein>
<evidence type="ECO:0000313" key="10">
    <source>
        <dbReference type="EMBL" id="RKW70023.1"/>
    </source>
</evidence>
<keyword evidence="6" id="KW-0742">SOS response</keyword>
<evidence type="ECO:0000256" key="4">
    <source>
        <dbReference type="ARBA" id="ARBA00022813"/>
    </source>
</evidence>
<accession>A0A496PHR1</accession>
<name>A0A496PHR1_9MICC</name>
<evidence type="ECO:0000256" key="6">
    <source>
        <dbReference type="ARBA" id="ARBA00023236"/>
    </source>
</evidence>
<evidence type="ECO:0000256" key="5">
    <source>
        <dbReference type="ARBA" id="ARBA00023204"/>
    </source>
</evidence>
<organism evidence="10 11">
    <name type="scientific">Galactobacter caseinivorans</name>
    <dbReference type="NCBI Taxonomy" id="2676123"/>
    <lineage>
        <taxon>Bacteria</taxon>
        <taxon>Bacillati</taxon>
        <taxon>Actinomycetota</taxon>
        <taxon>Actinomycetes</taxon>
        <taxon>Micrococcales</taxon>
        <taxon>Micrococcaceae</taxon>
        <taxon>Galactobacter</taxon>
    </lineage>
</organism>
<reference evidence="10 11" key="1">
    <citation type="submission" date="2018-07" db="EMBL/GenBank/DDBJ databases">
        <title>Arthrobacter sp. nov., isolated from raw cow's milk with high bacterial count.</title>
        <authorList>
            <person name="Hahne J."/>
            <person name="Isele D."/>
            <person name="Lipski A."/>
        </authorList>
    </citation>
    <scope>NUCLEOTIDE SEQUENCE [LARGE SCALE GENOMIC DNA]</scope>
    <source>
        <strain evidence="10 11">JZ R-183</strain>
    </source>
</reference>
<sequence>MPGADRFDAASRVGEGGAGTGQPTQAHGFPSPAQDYFHGGLDLNRLLVRDRTSTFLMRVEGQGMAADGMMDGDEVIVDRSLHPRDRSVVVAVLDGELTLRRWHERPEGIILATDDGAQVTRVGADTELVLWGVVTRSLHHV</sequence>